<comment type="caution">
    <text evidence="1">The sequence shown here is derived from an EMBL/GenBank/DDBJ whole genome shotgun (WGS) entry which is preliminary data.</text>
</comment>
<proteinExistence type="predicted"/>
<evidence type="ECO:0000313" key="2">
    <source>
        <dbReference type="Proteomes" id="UP000288490"/>
    </source>
</evidence>
<dbReference type="AlphaFoldDB" id="A0A429ZIR4"/>
<sequence length="258" mass="30469">MKIEGRKLAIYEELTHGDSINLNDLYNKFLPCSVKTGQTHLSDDIYFIHDISNLGLAYKTLLFSITQLPILTTSSTQSLMSEYNERHHHIFQKAIHTVDLYNKFERKRYKQPMIDQPFIFVPLNGSVRKDTSFINLMYVETIHKLDKGMTTVNFYNYLGIDMDYDCKTLKTRTLSALNDYLLYFYPEAMDMLGEEMLGKGSYLVNQLKHTTFRPQSIDSEWLTICRHKVDYFLTIQQLHQTLTINEFIEEYDSYWDKI</sequence>
<organism evidence="1 2">
    <name type="scientific">Vagococcus bubulae</name>
    <dbReference type="NCBI Taxonomy" id="1977868"/>
    <lineage>
        <taxon>Bacteria</taxon>
        <taxon>Bacillati</taxon>
        <taxon>Bacillota</taxon>
        <taxon>Bacilli</taxon>
        <taxon>Lactobacillales</taxon>
        <taxon>Enterococcaceae</taxon>
        <taxon>Vagococcus</taxon>
    </lineage>
</organism>
<dbReference type="EMBL" id="NGJT01000011">
    <property type="protein sequence ID" value="RST93578.1"/>
    <property type="molecule type" value="Genomic_DNA"/>
</dbReference>
<dbReference type="OrthoDB" id="2200374at2"/>
<accession>A0A429ZIR4</accession>
<dbReference type="Proteomes" id="UP000288490">
    <property type="component" value="Unassembled WGS sequence"/>
</dbReference>
<evidence type="ECO:0000313" key="1">
    <source>
        <dbReference type="EMBL" id="RST93578.1"/>
    </source>
</evidence>
<gene>
    <name evidence="1" type="ORF">CBF36_07065</name>
</gene>
<protein>
    <submittedName>
        <fullName evidence="1">Uncharacterized protein</fullName>
    </submittedName>
</protein>
<reference evidence="1 2" key="1">
    <citation type="submission" date="2017-05" db="EMBL/GenBank/DDBJ databases">
        <title>Vagococcus spp. assemblies.</title>
        <authorList>
            <person name="Gulvik C.A."/>
        </authorList>
    </citation>
    <scope>NUCLEOTIDE SEQUENCE [LARGE SCALE GENOMIC DNA]</scope>
    <source>
        <strain evidence="1 2">SS1994</strain>
    </source>
</reference>
<name>A0A429ZIR4_9ENTE</name>
<dbReference type="RefSeq" id="WP_125957754.1">
    <property type="nucleotide sequence ID" value="NZ_JAQEJV010000013.1"/>
</dbReference>
<keyword evidence="2" id="KW-1185">Reference proteome</keyword>